<organism evidence="2 3">
    <name type="scientific">Paramuricea clavata</name>
    <name type="common">Red gorgonian</name>
    <name type="synonym">Violescent sea-whip</name>
    <dbReference type="NCBI Taxonomy" id="317549"/>
    <lineage>
        <taxon>Eukaryota</taxon>
        <taxon>Metazoa</taxon>
        <taxon>Cnidaria</taxon>
        <taxon>Anthozoa</taxon>
        <taxon>Octocorallia</taxon>
        <taxon>Malacalcyonacea</taxon>
        <taxon>Plexauridae</taxon>
        <taxon>Paramuricea</taxon>
    </lineage>
</organism>
<protein>
    <submittedName>
        <fullName evidence="2">Uncharacterized protein</fullName>
    </submittedName>
</protein>
<proteinExistence type="predicted"/>
<name>A0A6S7JZU4_PARCT</name>
<evidence type="ECO:0000313" key="3">
    <source>
        <dbReference type="Proteomes" id="UP001152795"/>
    </source>
</evidence>
<accession>A0A6S7JZU4</accession>
<comment type="caution">
    <text evidence="2">The sequence shown here is derived from an EMBL/GenBank/DDBJ whole genome shotgun (WGS) entry which is preliminary data.</text>
</comment>
<dbReference type="EMBL" id="CACRXK020021327">
    <property type="protein sequence ID" value="CAB4035734.1"/>
    <property type="molecule type" value="Genomic_DNA"/>
</dbReference>
<sequence length="788" mass="85718">MIPQVLGCLTLVSQPRVSLNELASGEQLVQLLKMCVMSEGVPSSNWSSGDQWIRHASTTLLQDLVSVNVDLRPPPLKPKPEAAETPDIIKTASERPSETSEIIDTLTTVAEPAETSEIIDTPTTVADPAETSEIIETPTTAADPSIGDIPETDEPGDDSFADFGMFHDLFGDLSISSEISEPKVSENTVPQIMEMIVAKPKLTAKTKDTKESPVVFSTLIVPVLTTAEISTAEDCRLEISLEMKAEQELRRLAFTSRQRFLTGMDLKSGVEFPGIAVAGFPGSGIESSGGESSSGESSGVRSSGTQSSEGQSSSGQSSEGQSSECQNSDVENSKGQSSGVQNSKGQSSEVGSSGVKNSLVGLQNSDTPYLDNEEKEHGSTKTYHFVSQCIGKLIVDSFKGCYEVESVIELCLLLNDDSSQSFLVTLQAMEASLEGLSAVEGKSARYWNLAISWLRMLLRQTQYVSVSGDSHTDYVTATNLVGNSCFPRVIGKMLTTCDMGDSGQSVLGPSLVKNFKLLLKELLTMTSVEHHGIDTSKFQEVLLDTLLYMTVQSDSQLHSSRSYPLDVCMAFLEFLTQNFPTNTPFSELSKPVKVVDSIMSLMLSYLSSSNQVCSVANSSKKKFTALFPTPGSSQDSSNDPSREKFLLLCLTFLTKLFPLNTGQSKLSDNLVAENSTMEKLLECLNMCRGESFELLEIGVNIVSGDLSEVQGLEKPSSIEDGVMKIFCLLYKHTQQRDTIVRSLLKFFSSDVQGGKTQQDSYYHISELLLWILLKLLDCDVNFQIFCEN</sequence>
<dbReference type="AlphaFoldDB" id="A0A6S7JZU4"/>
<evidence type="ECO:0000313" key="2">
    <source>
        <dbReference type="EMBL" id="CAB4035734.1"/>
    </source>
</evidence>
<feature type="compositionally biased region" description="Low complexity" evidence="1">
    <location>
        <begin position="283"/>
        <end position="324"/>
    </location>
</feature>
<feature type="non-terminal residue" evidence="2">
    <location>
        <position position="1"/>
    </location>
</feature>
<evidence type="ECO:0000256" key="1">
    <source>
        <dbReference type="SAM" id="MobiDB-lite"/>
    </source>
</evidence>
<keyword evidence="3" id="KW-1185">Reference proteome</keyword>
<feature type="region of interest" description="Disordered" evidence="1">
    <location>
        <begin position="283"/>
        <end position="377"/>
    </location>
</feature>
<reference evidence="2" key="1">
    <citation type="submission" date="2020-04" db="EMBL/GenBank/DDBJ databases">
        <authorList>
            <person name="Alioto T."/>
            <person name="Alioto T."/>
            <person name="Gomez Garrido J."/>
        </authorList>
    </citation>
    <scope>NUCLEOTIDE SEQUENCE</scope>
    <source>
        <strain evidence="2">A484AB</strain>
    </source>
</reference>
<gene>
    <name evidence="2" type="ORF">PACLA_8A040798</name>
</gene>
<feature type="compositionally biased region" description="Polar residues" evidence="1">
    <location>
        <begin position="325"/>
        <end position="367"/>
    </location>
</feature>
<dbReference type="Proteomes" id="UP001152795">
    <property type="component" value="Unassembled WGS sequence"/>
</dbReference>